<name>A0A1V3NEU4_9GAMM</name>
<reference evidence="6 7" key="1">
    <citation type="submission" date="2017-02" db="EMBL/GenBank/DDBJ databases">
        <title>Genomic diversity within the haloalkaliphilic genus Thioalkalivibrio.</title>
        <authorList>
            <person name="Ahn A.-C."/>
            <person name="Meier-Kolthoff J."/>
            <person name="Overmars L."/>
            <person name="Richter M."/>
            <person name="Woyke T."/>
            <person name="Sorokin D.Y."/>
            <person name="Muyzer G."/>
        </authorList>
    </citation>
    <scope>NUCLEOTIDE SEQUENCE [LARGE SCALE GENOMIC DNA]</scope>
    <source>
        <strain evidence="6 7">ALJD</strain>
    </source>
</reference>
<evidence type="ECO:0000256" key="3">
    <source>
        <dbReference type="ARBA" id="ARBA00022723"/>
    </source>
</evidence>
<dbReference type="OrthoDB" id="9788587at2"/>
<evidence type="ECO:0000259" key="5">
    <source>
        <dbReference type="Pfam" id="PF01951"/>
    </source>
</evidence>
<comment type="similarity">
    <text evidence="1">Belongs to the archease family.</text>
</comment>
<evidence type="ECO:0000256" key="4">
    <source>
        <dbReference type="ARBA" id="ARBA00022837"/>
    </source>
</evidence>
<keyword evidence="3" id="KW-0479">Metal-binding</keyword>
<sequence length="49" mass="5616">ERLTARAWGERVDVTRHQPAVEVKGATFTQLKVEQQEDGHWIAQCVLDI</sequence>
<dbReference type="GO" id="GO:0008033">
    <property type="term" value="P:tRNA processing"/>
    <property type="evidence" value="ECO:0007669"/>
    <property type="project" value="UniProtKB-KW"/>
</dbReference>
<accession>A0A1V3NEU4</accession>
<gene>
    <name evidence="6" type="ORF">B1C78_10980</name>
</gene>
<dbReference type="EMBL" id="MVBK01000060">
    <property type="protein sequence ID" value="OOG23639.1"/>
    <property type="molecule type" value="Genomic_DNA"/>
</dbReference>
<proteinExistence type="inferred from homology"/>
<dbReference type="InterPro" id="IPR023572">
    <property type="entry name" value="Archease_dom"/>
</dbReference>
<keyword evidence="7" id="KW-1185">Reference proteome</keyword>
<dbReference type="Pfam" id="PF01951">
    <property type="entry name" value="Archease"/>
    <property type="match status" value="1"/>
</dbReference>
<dbReference type="STRING" id="108003.B1C78_10980"/>
<dbReference type="Proteomes" id="UP000189462">
    <property type="component" value="Unassembled WGS sequence"/>
</dbReference>
<evidence type="ECO:0000313" key="6">
    <source>
        <dbReference type="EMBL" id="OOG23639.1"/>
    </source>
</evidence>
<evidence type="ECO:0000256" key="2">
    <source>
        <dbReference type="ARBA" id="ARBA00022694"/>
    </source>
</evidence>
<feature type="non-terminal residue" evidence="6">
    <location>
        <position position="1"/>
    </location>
</feature>
<keyword evidence="4" id="KW-0106">Calcium</keyword>
<dbReference type="AlphaFoldDB" id="A0A1V3NEU4"/>
<dbReference type="GO" id="GO:0046872">
    <property type="term" value="F:metal ion binding"/>
    <property type="evidence" value="ECO:0007669"/>
    <property type="project" value="UniProtKB-KW"/>
</dbReference>
<evidence type="ECO:0000256" key="1">
    <source>
        <dbReference type="ARBA" id="ARBA00007963"/>
    </source>
</evidence>
<protein>
    <submittedName>
        <fullName evidence="6">Archease</fullName>
    </submittedName>
</protein>
<dbReference type="InterPro" id="IPR036820">
    <property type="entry name" value="Archease_dom_sf"/>
</dbReference>
<dbReference type="Gene3D" id="3.55.10.10">
    <property type="entry name" value="Archease domain"/>
    <property type="match status" value="1"/>
</dbReference>
<keyword evidence="2" id="KW-0819">tRNA processing</keyword>
<evidence type="ECO:0000313" key="7">
    <source>
        <dbReference type="Proteomes" id="UP000189462"/>
    </source>
</evidence>
<dbReference type="SUPFAM" id="SSF69819">
    <property type="entry name" value="MTH1598-like"/>
    <property type="match status" value="1"/>
</dbReference>
<comment type="caution">
    <text evidence="6">The sequence shown here is derived from an EMBL/GenBank/DDBJ whole genome shotgun (WGS) entry which is preliminary data.</text>
</comment>
<dbReference type="RefSeq" id="WP_139349894.1">
    <property type="nucleotide sequence ID" value="NZ_MVBK01000060.1"/>
</dbReference>
<feature type="domain" description="Archease" evidence="5">
    <location>
        <begin position="2"/>
        <end position="49"/>
    </location>
</feature>
<organism evidence="6 7">
    <name type="scientific">Thioalkalivibrio denitrificans</name>
    <dbReference type="NCBI Taxonomy" id="108003"/>
    <lineage>
        <taxon>Bacteria</taxon>
        <taxon>Pseudomonadati</taxon>
        <taxon>Pseudomonadota</taxon>
        <taxon>Gammaproteobacteria</taxon>
        <taxon>Chromatiales</taxon>
        <taxon>Ectothiorhodospiraceae</taxon>
        <taxon>Thioalkalivibrio</taxon>
    </lineage>
</organism>